<gene>
    <name evidence="4" type="ORF">HINF_LOCUS31857</name>
    <name evidence="3" type="ORF">HINF_LOCUS41300</name>
</gene>
<dbReference type="Proteomes" id="UP001642409">
    <property type="component" value="Unassembled WGS sequence"/>
</dbReference>
<evidence type="ECO:0000256" key="2">
    <source>
        <dbReference type="ARBA" id="ARBA00022737"/>
    </source>
</evidence>
<keyword evidence="1" id="KW-0245">EGF-like domain</keyword>
<reference evidence="4 5" key="2">
    <citation type="submission" date="2024-07" db="EMBL/GenBank/DDBJ databases">
        <authorList>
            <person name="Akdeniz Z."/>
        </authorList>
    </citation>
    <scope>NUCLEOTIDE SEQUENCE [LARGE SCALE GENOMIC DNA]</scope>
</reference>
<keyword evidence="5" id="KW-1185">Reference proteome</keyword>
<dbReference type="PANTHER" id="PTHR24034:SF89">
    <property type="entry name" value="COMPLEMENT COMPONENT C1Q RECEPTOR"/>
    <property type="match status" value="1"/>
</dbReference>
<reference evidence="3" key="1">
    <citation type="submission" date="2023-06" db="EMBL/GenBank/DDBJ databases">
        <authorList>
            <person name="Kurt Z."/>
        </authorList>
    </citation>
    <scope>NUCLEOTIDE SEQUENCE</scope>
</reference>
<protein>
    <submittedName>
        <fullName evidence="3">Uncharacterized protein</fullName>
    </submittedName>
</protein>
<dbReference type="PANTHER" id="PTHR24034">
    <property type="entry name" value="EGF-LIKE DOMAIN-CONTAINING PROTEIN"/>
    <property type="match status" value="1"/>
</dbReference>
<sequence>MLTQKSTNINIFLYTNTTQDAQIDIQVHNTNINAFALFGLNNNEQIIKSSTINVTIHFQVLQGALLCITCNVLIYDSSFVFVGAGQQISGLIIEPETLVEIIQSFVQVRSRSNSSSGLVNVVNKILTNFTIIDCKLVGSALLQSGYNGYLVSNVQVTFSLVVSGFKVCVDQMERFGNQSVAINEFGTDSAQCDLCGNRSVAYGLCVDELQYSHLQNETLKCVYPFVFIEEKCKCADGFLLNNGTCLDLAGAVTNLTNVINNNLQSGSQIQQNLADNITQLDQRILSNASNISSTVAQLSSSLEQYIISNFTLADQNLLFNTTVLNNSIQSVVTSLLSNLQQNTSNLEQFIVSNYSLLNSKLQQNVSYLENRVVSNFSNLYTQLDVNLYSIQQYILQQYNQIINNIIISKNNIENSITDHKVVFLTNQNTSITNLINNFTQNIYVSNLNTIQVFAQIKNIFDENTSTLTENNIVQFANLNTLLSQINTTIQQQINYIISLQIQLNCTRQCGHQMVNSVCTLVNCSISGQIIINQTCQCANTNAFVNGSSCVCPTFSTLLGTVCTCPANSVLIGTVCVCNLISGQIMNGGVCQCSTLAAIIYNNACTCGVNGVNSSNVCSCPTNSTMVGHTCTCTVNEGQIIQSGACVCQTTNSFVSAFACTCGVNGLNTSNTCSCPTGAILQNGTCVCTKINAYISGSSCVCPTYSTLVGIVCTCPANSVLNGIQCVCNAQDKIIVNNSCQCPASSYLPVYIETNKIIENIIYTCNQYIQIAQFDIVAITHQVSGINNFSSGYVFSTSVYIQDSFIDIQNSVFSINYLPIFQNQNCFSNIKIQIGTQQGERGSLLTPSLTISISQIQIISKLGCDLIVNNSFSIISQQSKYSNINNLLINLTFAMSQGNITLINSLNGTLNLTGYQVFGTYQSSQTIALIGIFIQQLSLQTSNATFQPDVYNTGNCSSFYLSRVINSSISFSNISIFLGDTSQSVIANQIDSDAYHFYRFGGLMNQGDGTIYITNIIMNGYLIFISPYNQYSGILVGAAGGQITISNMCFQQSIATETTIELETLGIISMNQQNLTFQQSIIELTILGNPIMNSFGIMGYSNNGILINLKIKMTVTASKGDFMGIVTGHQSQGSTQFINIKIQDSLFHVGNQIGGFVGYSNNEIFIISNSTLNNSSIRAKSCFVAGFVGYNSGNNITITNSIVFQTNISAPQEVAGFISILSGSTLILINSSLIQVRINGYFDIGAVVSRNSASTFNISGTSYIKLYMYDQPKNCENITNNYSVLQCT</sequence>
<comment type="caution">
    <text evidence="3">The sequence shown here is derived from an EMBL/GenBank/DDBJ whole genome shotgun (WGS) entry which is preliminary data.</text>
</comment>
<proteinExistence type="predicted"/>
<dbReference type="EMBL" id="CAXDID020000107">
    <property type="protein sequence ID" value="CAL6028539.1"/>
    <property type="molecule type" value="Genomic_DNA"/>
</dbReference>
<keyword evidence="2" id="KW-0677">Repeat</keyword>
<evidence type="ECO:0000313" key="4">
    <source>
        <dbReference type="EMBL" id="CAL6028539.1"/>
    </source>
</evidence>
<accession>A0AA86Q7B6</accession>
<evidence type="ECO:0000256" key="1">
    <source>
        <dbReference type="ARBA" id="ARBA00022536"/>
    </source>
</evidence>
<organism evidence="3">
    <name type="scientific">Hexamita inflata</name>
    <dbReference type="NCBI Taxonomy" id="28002"/>
    <lineage>
        <taxon>Eukaryota</taxon>
        <taxon>Metamonada</taxon>
        <taxon>Diplomonadida</taxon>
        <taxon>Hexamitidae</taxon>
        <taxon>Hexamitinae</taxon>
        <taxon>Hexamita</taxon>
    </lineage>
</organism>
<dbReference type="EMBL" id="CATOUU010000840">
    <property type="protein sequence ID" value="CAI9953655.1"/>
    <property type="molecule type" value="Genomic_DNA"/>
</dbReference>
<name>A0AA86Q7B6_9EUKA</name>
<evidence type="ECO:0000313" key="5">
    <source>
        <dbReference type="Proteomes" id="UP001642409"/>
    </source>
</evidence>
<dbReference type="Gene3D" id="1.20.120.20">
    <property type="entry name" value="Apolipoprotein"/>
    <property type="match status" value="1"/>
</dbReference>
<evidence type="ECO:0000313" key="3">
    <source>
        <dbReference type="EMBL" id="CAI9953655.1"/>
    </source>
</evidence>
<dbReference type="InterPro" id="IPR050751">
    <property type="entry name" value="ECM_structural_protein"/>
</dbReference>